<name>A0A2N3I1I2_9BACT</name>
<keyword evidence="3" id="KW-1185">Reference proteome</keyword>
<gene>
    <name evidence="2" type="ORF">BZG02_04965</name>
</gene>
<feature type="transmembrane region" description="Helical" evidence="1">
    <location>
        <begin position="43"/>
        <end position="63"/>
    </location>
</feature>
<organism evidence="2 3">
    <name type="scientific">Labilibaculum filiforme</name>
    <dbReference type="NCBI Taxonomy" id="1940526"/>
    <lineage>
        <taxon>Bacteria</taxon>
        <taxon>Pseudomonadati</taxon>
        <taxon>Bacteroidota</taxon>
        <taxon>Bacteroidia</taxon>
        <taxon>Marinilabiliales</taxon>
        <taxon>Marinifilaceae</taxon>
        <taxon>Labilibaculum</taxon>
    </lineage>
</organism>
<keyword evidence="1" id="KW-0472">Membrane</keyword>
<keyword evidence="1" id="KW-1133">Transmembrane helix</keyword>
<dbReference type="Proteomes" id="UP000233535">
    <property type="component" value="Unassembled WGS sequence"/>
</dbReference>
<evidence type="ECO:0000256" key="1">
    <source>
        <dbReference type="SAM" id="Phobius"/>
    </source>
</evidence>
<dbReference type="EMBL" id="MVDD01000003">
    <property type="protein sequence ID" value="PKQ64179.1"/>
    <property type="molecule type" value="Genomic_DNA"/>
</dbReference>
<comment type="caution">
    <text evidence="2">The sequence shown here is derived from an EMBL/GenBank/DDBJ whole genome shotgun (WGS) entry which is preliminary data.</text>
</comment>
<dbReference type="RefSeq" id="WP_101260314.1">
    <property type="nucleotide sequence ID" value="NZ_MVDD01000003.1"/>
</dbReference>
<accession>A0A2N3I1I2</accession>
<dbReference type="AlphaFoldDB" id="A0A2N3I1I2"/>
<evidence type="ECO:0000313" key="3">
    <source>
        <dbReference type="Proteomes" id="UP000233535"/>
    </source>
</evidence>
<sequence length="68" mass="7897">MLDGSNGREYRNLFWKCLQYGLDVKEYQQIIVQKKDANEARLFNLYFIGAGQAQAFALLIPYFSDANK</sequence>
<keyword evidence="1" id="KW-0812">Transmembrane</keyword>
<reference evidence="2 3" key="1">
    <citation type="journal article" date="2017" name="Front. Microbiol.">
        <title>Labilibaculum manganireducens gen. nov., sp. nov. and Labilibaculum filiforme sp. nov., Novel Bacteroidetes Isolated from Subsurface Sediments of the Baltic Sea.</title>
        <authorList>
            <person name="Vandieken V."/>
            <person name="Marshall I.P."/>
            <person name="Niemann H."/>
            <person name="Engelen B."/>
            <person name="Cypionka H."/>
        </authorList>
    </citation>
    <scope>NUCLEOTIDE SEQUENCE [LARGE SCALE GENOMIC DNA]</scope>
    <source>
        <strain evidence="2 3">59.16B</strain>
    </source>
</reference>
<protein>
    <submittedName>
        <fullName evidence="2">Uncharacterized protein</fullName>
    </submittedName>
</protein>
<proteinExistence type="predicted"/>
<evidence type="ECO:0000313" key="2">
    <source>
        <dbReference type="EMBL" id="PKQ64179.1"/>
    </source>
</evidence>